<feature type="transmembrane region" description="Helical" evidence="8">
    <location>
        <begin position="201"/>
        <end position="221"/>
    </location>
</feature>
<keyword evidence="11" id="KW-1185">Reference proteome</keyword>
<dbReference type="InterPro" id="IPR036259">
    <property type="entry name" value="MFS_trans_sf"/>
</dbReference>
<evidence type="ECO:0000259" key="9">
    <source>
        <dbReference type="PROSITE" id="PS50850"/>
    </source>
</evidence>
<dbReference type="Pfam" id="PF05977">
    <property type="entry name" value="MFS_3"/>
    <property type="match status" value="1"/>
</dbReference>
<dbReference type="RefSeq" id="WP_307804197.1">
    <property type="nucleotide sequence ID" value="NZ_BAAAMH010000010.1"/>
</dbReference>
<feature type="transmembrane region" description="Helical" evidence="8">
    <location>
        <begin position="419"/>
        <end position="442"/>
    </location>
</feature>
<feature type="transmembrane region" description="Helical" evidence="8">
    <location>
        <begin position="304"/>
        <end position="321"/>
    </location>
</feature>
<keyword evidence="3" id="KW-1003">Cell membrane</keyword>
<dbReference type="PANTHER" id="PTHR23513:SF11">
    <property type="entry name" value="STAPHYLOFERRIN A TRANSPORTER"/>
    <property type="match status" value="1"/>
</dbReference>
<evidence type="ECO:0000256" key="7">
    <source>
        <dbReference type="SAM" id="MobiDB-lite"/>
    </source>
</evidence>
<gene>
    <name evidence="10" type="ORF">JOF54_002908</name>
</gene>
<accession>A0ABS4ZAA9</accession>
<evidence type="ECO:0000256" key="5">
    <source>
        <dbReference type="ARBA" id="ARBA00022989"/>
    </source>
</evidence>
<reference evidence="10 11" key="1">
    <citation type="submission" date="2021-03" db="EMBL/GenBank/DDBJ databases">
        <title>Sequencing the genomes of 1000 actinobacteria strains.</title>
        <authorList>
            <person name="Klenk H.-P."/>
        </authorList>
    </citation>
    <scope>NUCLEOTIDE SEQUENCE [LARGE SCALE GENOMIC DNA]</scope>
    <source>
        <strain evidence="10 11">DSM 12936</strain>
    </source>
</reference>
<dbReference type="Gene3D" id="1.20.1250.20">
    <property type="entry name" value="MFS general substrate transporter like domains"/>
    <property type="match status" value="1"/>
</dbReference>
<evidence type="ECO:0000256" key="2">
    <source>
        <dbReference type="ARBA" id="ARBA00022448"/>
    </source>
</evidence>
<dbReference type="PROSITE" id="PS50850">
    <property type="entry name" value="MFS"/>
    <property type="match status" value="1"/>
</dbReference>
<evidence type="ECO:0000256" key="1">
    <source>
        <dbReference type="ARBA" id="ARBA00004651"/>
    </source>
</evidence>
<feature type="transmembrane region" description="Helical" evidence="8">
    <location>
        <begin position="92"/>
        <end position="112"/>
    </location>
</feature>
<feature type="transmembrane region" description="Helical" evidence="8">
    <location>
        <begin position="269"/>
        <end position="292"/>
    </location>
</feature>
<evidence type="ECO:0000313" key="10">
    <source>
        <dbReference type="EMBL" id="MBP2417986.1"/>
    </source>
</evidence>
<organism evidence="10 11">
    <name type="scientific">Microlunatus capsulatus</name>
    <dbReference type="NCBI Taxonomy" id="99117"/>
    <lineage>
        <taxon>Bacteria</taxon>
        <taxon>Bacillati</taxon>
        <taxon>Actinomycetota</taxon>
        <taxon>Actinomycetes</taxon>
        <taxon>Propionibacteriales</taxon>
        <taxon>Propionibacteriaceae</taxon>
        <taxon>Microlunatus</taxon>
    </lineage>
</organism>
<protein>
    <submittedName>
        <fullName evidence="10">MFS family permease</fullName>
    </submittedName>
</protein>
<keyword evidence="2" id="KW-0813">Transport</keyword>
<feature type="transmembrane region" description="Helical" evidence="8">
    <location>
        <begin position="391"/>
        <end position="413"/>
    </location>
</feature>
<dbReference type="SUPFAM" id="SSF103473">
    <property type="entry name" value="MFS general substrate transporter"/>
    <property type="match status" value="1"/>
</dbReference>
<feature type="domain" description="Major facilitator superfamily (MFS) profile" evidence="9">
    <location>
        <begin position="58"/>
        <end position="445"/>
    </location>
</feature>
<comment type="caution">
    <text evidence="10">The sequence shown here is derived from an EMBL/GenBank/DDBJ whole genome shotgun (WGS) entry which is preliminary data.</text>
</comment>
<feature type="transmembrane region" description="Helical" evidence="8">
    <location>
        <begin position="124"/>
        <end position="144"/>
    </location>
</feature>
<comment type="subcellular location">
    <subcellularLocation>
        <location evidence="1">Cell membrane</location>
        <topology evidence="1">Multi-pass membrane protein</topology>
    </subcellularLocation>
</comment>
<evidence type="ECO:0000256" key="6">
    <source>
        <dbReference type="ARBA" id="ARBA00023136"/>
    </source>
</evidence>
<evidence type="ECO:0000256" key="8">
    <source>
        <dbReference type="SAM" id="Phobius"/>
    </source>
</evidence>
<sequence length="465" mass="48857">MSVDTNRSAGVDGAARPESPDPTTTEHTAADPAESDGRRPSAPPAARGGMFAALSNRNYRIYVSGSFVSNIGTWMQRVAQDWLVLELSGGSGLAVGITTGLQFLPMLLLSPWGGLIADRFDKRLVLKITQAWLALCAALLGVLAITGVAATWHVYLIALAFGLGTAFDNPARQAFVSEVAGQEHLANAIGLNSATFNAARIVGPAVAGLVIASFGTGWAILSNAVTYTAFVVALVMIDARTLTISPPAVRAKRQIREGLAYVRSRPDLLLVMGTVFFVGTFGLNFQMTSALMAQQEFHKGAQEYGILGTIMAVGSLAGALLAARRRSTPRGRFVVGMAVAFGVVEIAAGFMPTYLTYAAILPLLGLTALLTLTAANASVQMTVDPKLRGRVMALYMMVLMGGSPVGAPILGWVGEAFGARWTLIGGGALSTLGVLLCVALLARRQHLHVVAHLHAPHLSVERRAA</sequence>
<keyword evidence="6 8" id="KW-0472">Membrane</keyword>
<feature type="transmembrane region" description="Helical" evidence="8">
    <location>
        <begin position="227"/>
        <end position="249"/>
    </location>
</feature>
<dbReference type="Proteomes" id="UP000758168">
    <property type="component" value="Unassembled WGS sequence"/>
</dbReference>
<evidence type="ECO:0000256" key="4">
    <source>
        <dbReference type="ARBA" id="ARBA00022692"/>
    </source>
</evidence>
<dbReference type="InterPro" id="IPR010290">
    <property type="entry name" value="TM_effector"/>
</dbReference>
<dbReference type="PANTHER" id="PTHR23513">
    <property type="entry name" value="INTEGRAL MEMBRANE EFFLUX PROTEIN-RELATED"/>
    <property type="match status" value="1"/>
</dbReference>
<proteinExistence type="predicted"/>
<evidence type="ECO:0000313" key="11">
    <source>
        <dbReference type="Proteomes" id="UP000758168"/>
    </source>
</evidence>
<feature type="transmembrane region" description="Helical" evidence="8">
    <location>
        <begin position="333"/>
        <end position="351"/>
    </location>
</feature>
<keyword evidence="4 8" id="KW-0812">Transmembrane</keyword>
<dbReference type="InterPro" id="IPR020846">
    <property type="entry name" value="MFS_dom"/>
</dbReference>
<evidence type="ECO:0000256" key="3">
    <source>
        <dbReference type="ARBA" id="ARBA00022475"/>
    </source>
</evidence>
<feature type="transmembrane region" description="Helical" evidence="8">
    <location>
        <begin position="357"/>
        <end position="379"/>
    </location>
</feature>
<dbReference type="CDD" id="cd06173">
    <property type="entry name" value="MFS_MefA_like"/>
    <property type="match status" value="1"/>
</dbReference>
<feature type="region of interest" description="Disordered" evidence="7">
    <location>
        <begin position="1"/>
        <end position="47"/>
    </location>
</feature>
<keyword evidence="5 8" id="KW-1133">Transmembrane helix</keyword>
<dbReference type="EMBL" id="JAGIOB010000001">
    <property type="protein sequence ID" value="MBP2417986.1"/>
    <property type="molecule type" value="Genomic_DNA"/>
</dbReference>
<name>A0ABS4ZAA9_9ACTN</name>